<comment type="caution">
    <text evidence="1">The sequence shown here is derived from an EMBL/GenBank/DDBJ whole genome shotgun (WGS) entry which is preliminary data.</text>
</comment>
<gene>
    <name evidence="1" type="ORF">AVEN_102801_1</name>
</gene>
<dbReference type="Proteomes" id="UP000499080">
    <property type="component" value="Unassembled WGS sequence"/>
</dbReference>
<accession>A0A4Y2IK05</accession>
<keyword evidence="2" id="KW-1185">Reference proteome</keyword>
<organism evidence="1 2">
    <name type="scientific">Araneus ventricosus</name>
    <name type="common">Orbweaver spider</name>
    <name type="synonym">Epeira ventricosa</name>
    <dbReference type="NCBI Taxonomy" id="182803"/>
    <lineage>
        <taxon>Eukaryota</taxon>
        <taxon>Metazoa</taxon>
        <taxon>Ecdysozoa</taxon>
        <taxon>Arthropoda</taxon>
        <taxon>Chelicerata</taxon>
        <taxon>Arachnida</taxon>
        <taxon>Araneae</taxon>
        <taxon>Araneomorphae</taxon>
        <taxon>Entelegynae</taxon>
        <taxon>Araneoidea</taxon>
        <taxon>Araneidae</taxon>
        <taxon>Araneus</taxon>
    </lineage>
</organism>
<proteinExistence type="predicted"/>
<name>A0A4Y2IK05_ARAVE</name>
<sequence length="156" mass="17647">MKHGIFIKNSPEDEICALQIAHDVTNPFFSRNYSIHYACRDALGLGSNIIYSANRIQIVRRTVHLRLGDWNRFVLLPDDEKGEGEADDESAPGKYASDEEGLMASKVVEPDSCEDASQAATFEMEYKMLVCNRKKVNELLLLSVFRYSAAHAHFDF</sequence>
<dbReference type="EMBL" id="BGPR01002696">
    <property type="protein sequence ID" value="GBM77552.1"/>
    <property type="molecule type" value="Genomic_DNA"/>
</dbReference>
<reference evidence="1 2" key="1">
    <citation type="journal article" date="2019" name="Sci. Rep.">
        <title>Orb-weaving spider Araneus ventricosus genome elucidates the spidroin gene catalogue.</title>
        <authorList>
            <person name="Kono N."/>
            <person name="Nakamura H."/>
            <person name="Ohtoshi R."/>
            <person name="Moran D.A.P."/>
            <person name="Shinohara A."/>
            <person name="Yoshida Y."/>
            <person name="Fujiwara M."/>
            <person name="Mori M."/>
            <person name="Tomita M."/>
            <person name="Arakawa K."/>
        </authorList>
    </citation>
    <scope>NUCLEOTIDE SEQUENCE [LARGE SCALE GENOMIC DNA]</scope>
</reference>
<dbReference type="AlphaFoldDB" id="A0A4Y2IK05"/>
<evidence type="ECO:0000313" key="1">
    <source>
        <dbReference type="EMBL" id="GBM77552.1"/>
    </source>
</evidence>
<protein>
    <submittedName>
        <fullName evidence="1">Uncharacterized protein</fullName>
    </submittedName>
</protein>
<evidence type="ECO:0000313" key="2">
    <source>
        <dbReference type="Proteomes" id="UP000499080"/>
    </source>
</evidence>